<accession>A0A9N7VIH7</accession>
<evidence type="ECO:0000313" key="2">
    <source>
        <dbReference type="Proteomes" id="UP001153269"/>
    </source>
</evidence>
<sequence length="107" mass="11675">MRSVHLSRCCAPGGGRVSTVSTPAAITRLGSARLGSGAIVRGERERTTGILREICRKHVHQGNLDACFHHRLRRKQEKTSRRAGKTQADITIITTTTTIIIVSRCAV</sequence>
<dbReference type="AlphaFoldDB" id="A0A9N7VIH7"/>
<protein>
    <submittedName>
        <fullName evidence="1">Uncharacterized protein</fullName>
    </submittedName>
</protein>
<dbReference type="Proteomes" id="UP001153269">
    <property type="component" value="Unassembled WGS sequence"/>
</dbReference>
<comment type="caution">
    <text evidence="1">The sequence shown here is derived from an EMBL/GenBank/DDBJ whole genome shotgun (WGS) entry which is preliminary data.</text>
</comment>
<reference evidence="1" key="1">
    <citation type="submission" date="2020-03" db="EMBL/GenBank/DDBJ databases">
        <authorList>
            <person name="Weist P."/>
        </authorList>
    </citation>
    <scope>NUCLEOTIDE SEQUENCE</scope>
</reference>
<name>A0A9N7VIH7_PLEPL</name>
<proteinExistence type="predicted"/>
<gene>
    <name evidence="1" type="ORF">PLEPLA_LOCUS37803</name>
</gene>
<evidence type="ECO:0000313" key="1">
    <source>
        <dbReference type="EMBL" id="CAB1450114.1"/>
    </source>
</evidence>
<dbReference type="EMBL" id="CADEAL010004042">
    <property type="protein sequence ID" value="CAB1450114.1"/>
    <property type="molecule type" value="Genomic_DNA"/>
</dbReference>
<keyword evidence="2" id="KW-1185">Reference proteome</keyword>
<organism evidence="1 2">
    <name type="scientific">Pleuronectes platessa</name>
    <name type="common">European plaice</name>
    <dbReference type="NCBI Taxonomy" id="8262"/>
    <lineage>
        <taxon>Eukaryota</taxon>
        <taxon>Metazoa</taxon>
        <taxon>Chordata</taxon>
        <taxon>Craniata</taxon>
        <taxon>Vertebrata</taxon>
        <taxon>Euteleostomi</taxon>
        <taxon>Actinopterygii</taxon>
        <taxon>Neopterygii</taxon>
        <taxon>Teleostei</taxon>
        <taxon>Neoteleostei</taxon>
        <taxon>Acanthomorphata</taxon>
        <taxon>Carangaria</taxon>
        <taxon>Pleuronectiformes</taxon>
        <taxon>Pleuronectoidei</taxon>
        <taxon>Pleuronectidae</taxon>
        <taxon>Pleuronectes</taxon>
    </lineage>
</organism>